<feature type="transmembrane region" description="Helical" evidence="7">
    <location>
        <begin position="405"/>
        <end position="431"/>
    </location>
</feature>
<feature type="transmembrane region" description="Helical" evidence="7">
    <location>
        <begin position="332"/>
        <end position="355"/>
    </location>
</feature>
<evidence type="ECO:0000313" key="10">
    <source>
        <dbReference type="Proteomes" id="UP001642409"/>
    </source>
</evidence>
<feature type="transmembrane region" description="Helical" evidence="7">
    <location>
        <begin position="457"/>
        <end position="479"/>
    </location>
</feature>
<dbReference type="AlphaFoldDB" id="A0AA86QFR6"/>
<feature type="transmembrane region" description="Helical" evidence="7">
    <location>
        <begin position="673"/>
        <end position="695"/>
    </location>
</feature>
<keyword evidence="6" id="KW-0325">Glycoprotein</keyword>
<dbReference type="Proteomes" id="UP001642409">
    <property type="component" value="Unassembled WGS sequence"/>
</dbReference>
<dbReference type="GO" id="GO:0016020">
    <property type="term" value="C:membrane"/>
    <property type="evidence" value="ECO:0007669"/>
    <property type="project" value="UniProtKB-SubCell"/>
</dbReference>
<proteinExistence type="inferred from homology"/>
<keyword evidence="4 7" id="KW-1133">Transmembrane helix</keyword>
<evidence type="ECO:0000256" key="5">
    <source>
        <dbReference type="ARBA" id="ARBA00023136"/>
    </source>
</evidence>
<dbReference type="InterPro" id="IPR007603">
    <property type="entry name" value="Choline_transptr-like"/>
</dbReference>
<evidence type="ECO:0000256" key="2">
    <source>
        <dbReference type="ARBA" id="ARBA00007168"/>
    </source>
</evidence>
<feature type="transmembrane region" description="Helical" evidence="7">
    <location>
        <begin position="362"/>
        <end position="385"/>
    </location>
</feature>
<dbReference type="EMBL" id="CATOUU010000831">
    <property type="protein sequence ID" value="CAI9952249.1"/>
    <property type="molecule type" value="Genomic_DNA"/>
</dbReference>
<accession>A0AA86QFR6</accession>
<evidence type="ECO:0000256" key="7">
    <source>
        <dbReference type="SAM" id="Phobius"/>
    </source>
</evidence>
<keyword evidence="3 7" id="KW-0812">Transmembrane</keyword>
<reference evidence="9 10" key="2">
    <citation type="submission" date="2024-07" db="EMBL/GenBank/DDBJ databases">
        <authorList>
            <person name="Akdeniz Z."/>
        </authorList>
    </citation>
    <scope>NUCLEOTIDE SEQUENCE [LARGE SCALE GENOMIC DNA]</scope>
</reference>
<comment type="subcellular location">
    <subcellularLocation>
        <location evidence="1">Membrane</location>
        <topology evidence="1">Multi-pass membrane protein</topology>
    </subcellularLocation>
</comment>
<feature type="transmembrane region" description="Helical" evidence="7">
    <location>
        <begin position="571"/>
        <end position="592"/>
    </location>
</feature>
<evidence type="ECO:0000313" key="8">
    <source>
        <dbReference type="EMBL" id="CAI9952249.1"/>
    </source>
</evidence>
<comment type="caution">
    <text evidence="8">The sequence shown here is derived from an EMBL/GenBank/DDBJ whole genome shotgun (WGS) entry which is preliminary data.</text>
</comment>
<feature type="transmembrane region" description="Helical" evidence="7">
    <location>
        <begin position="707"/>
        <end position="729"/>
    </location>
</feature>
<dbReference type="GO" id="GO:0022857">
    <property type="term" value="F:transmembrane transporter activity"/>
    <property type="evidence" value="ECO:0007669"/>
    <property type="project" value="InterPro"/>
</dbReference>
<gene>
    <name evidence="8" type="ORF">HINF_LOCUS39894</name>
    <name evidence="9" type="ORF">HINF_LOCUS7067</name>
</gene>
<feature type="transmembrane region" description="Helical" evidence="7">
    <location>
        <begin position="27"/>
        <end position="48"/>
    </location>
</feature>
<keyword evidence="5 7" id="KW-0472">Membrane</keyword>
<organism evidence="8">
    <name type="scientific">Hexamita inflata</name>
    <dbReference type="NCBI Taxonomy" id="28002"/>
    <lineage>
        <taxon>Eukaryota</taxon>
        <taxon>Metamonada</taxon>
        <taxon>Diplomonadida</taxon>
        <taxon>Hexamitidae</taxon>
        <taxon>Hexamitinae</taxon>
        <taxon>Hexamita</taxon>
    </lineage>
</organism>
<protein>
    <submittedName>
        <fullName evidence="8">Choline transporter-like</fullName>
    </submittedName>
    <submittedName>
        <fullName evidence="9">Choline_transporter-like</fullName>
    </submittedName>
</protein>
<sequence>MAGNKSDIRRLEKDQEKMYNRKFNDCLWVVVFISVFIATIVVNVQAGLKFDFSRLNLMLLKSDQFARACGVEQPDIRYPVLRQVFTSNDNAKELNYLCILHWELDDIRHNPIESQNDTLKQEYCNSLSTPYKYYINETQGTFTIKYKLDQDKYKEFNEALKPTYQSTSNTVLVSEEANICIDKTECALASSHYMVCDQTYIRLHNYIFQKAQENQLVSNVETLTSQFLTEEQYTKFTKQYSNSANNSEIIGDISVGINYFRYSFLLSKMCHILNKHTFAVKEQTYPECQMLNYSSFLSKLTNSIKVPPTVMYIFNWIFSFRSYFIQEFVTGMMGILIGVLSAIVAGYILMMVLMLASTVITWGVMFLIPLGIFVLGLYLMIIYLQDQNKTNIVHTIFDVSVTKNSLLTFIVVIFCIALIIFGVFSLVIILFKKKEISLSILGLRLSWCVSKKRKRMLLFPLFFITLQLAHIAFVILFILQQTAQGTFDIQVGFFTFEKYNAETETTTTNTIGVVAVVMIAIYGIIGFFLINSTYQFIISQLTYQYMWYFDRISVQFKKQGKKKKRSYIQTFINYFKQWGTLCAFALSSTLLFPLKILCKLIMYVNNMFGDNVIVKKFQQQRSYARYLSTINKIINLSCKETIYYAALTGQAIGTSQKRSKMLLSFNEDMLKQIIYTSYSATYLCRAIIGVISIFIAKIFVSSFSITLVLVTFILSFLVSGYVLNMILFINVPIIYCLNYDELVGQGQSLKNMPDDMRQLLEYFKKARVVEEDVDGFETKFRQVQQENTGNTKQVTQKISVNAQKKSVKMNTMRGAVM</sequence>
<name>A0AA86QFR6_9EUKA</name>
<comment type="similarity">
    <text evidence="2">Belongs to the CTL (choline transporter-like) family.</text>
</comment>
<evidence type="ECO:0000256" key="1">
    <source>
        <dbReference type="ARBA" id="ARBA00004141"/>
    </source>
</evidence>
<dbReference type="EMBL" id="CAXDID020000014">
    <property type="protein sequence ID" value="CAL5982285.1"/>
    <property type="molecule type" value="Genomic_DNA"/>
</dbReference>
<keyword evidence="10" id="KW-1185">Reference proteome</keyword>
<dbReference type="Pfam" id="PF04515">
    <property type="entry name" value="Choline_transpo"/>
    <property type="match status" value="1"/>
</dbReference>
<evidence type="ECO:0000313" key="9">
    <source>
        <dbReference type="EMBL" id="CAL5982285.1"/>
    </source>
</evidence>
<reference evidence="8" key="1">
    <citation type="submission" date="2023-06" db="EMBL/GenBank/DDBJ databases">
        <authorList>
            <person name="Kurt Z."/>
        </authorList>
    </citation>
    <scope>NUCLEOTIDE SEQUENCE</scope>
</reference>
<evidence type="ECO:0000256" key="4">
    <source>
        <dbReference type="ARBA" id="ARBA00022989"/>
    </source>
</evidence>
<dbReference type="PANTHER" id="PTHR12385:SF14">
    <property type="entry name" value="CHOLINE TRANSPORTER-LIKE 2"/>
    <property type="match status" value="1"/>
</dbReference>
<dbReference type="PANTHER" id="PTHR12385">
    <property type="entry name" value="CHOLINE TRANSPORTER-LIKE (SLC FAMILY 44)"/>
    <property type="match status" value="1"/>
</dbReference>
<feature type="transmembrane region" description="Helical" evidence="7">
    <location>
        <begin position="510"/>
        <end position="530"/>
    </location>
</feature>
<evidence type="ECO:0000256" key="6">
    <source>
        <dbReference type="ARBA" id="ARBA00023180"/>
    </source>
</evidence>
<evidence type="ECO:0000256" key="3">
    <source>
        <dbReference type="ARBA" id="ARBA00022692"/>
    </source>
</evidence>